<evidence type="ECO:0000313" key="3">
    <source>
        <dbReference type="Proteomes" id="UP000234329"/>
    </source>
</evidence>
<evidence type="ECO:0000313" key="2">
    <source>
        <dbReference type="EMBL" id="PKY10333.1"/>
    </source>
</evidence>
<sequence>MMTYKVHQSARLLGCCVSLSWLMASPVASAVTLSCPMTSINVQTVTDQTLSQIIGRGVIGGTIVYFGVQMQTNWTSPHDQSTMQSTMNIALNSQGNIFKPTITYNTLGKIPASQISSGNNSINGEGLNNTHGVTQAIQIGGTSNSVQNKLSLNVINGAPTNNVNTGTAITAGQQSINGVTLTVQPGQLSMALSGEGASIRQGIGSNGLYQISQVKSNMNNIQNRMSLTLGINPAKATAPQLAELPAILNTMRGIQ</sequence>
<dbReference type="PROSITE" id="PS51257">
    <property type="entry name" value="PROKAR_LIPOPROTEIN"/>
    <property type="match status" value="1"/>
</dbReference>
<name>A0A2I1DKD2_9PROT</name>
<evidence type="ECO:0000256" key="1">
    <source>
        <dbReference type="SAM" id="SignalP"/>
    </source>
</evidence>
<gene>
    <name evidence="2" type="ORF">B1757_09505</name>
</gene>
<dbReference type="AlphaFoldDB" id="A0A2I1DKD2"/>
<keyword evidence="1" id="KW-0732">Signal</keyword>
<dbReference type="EMBL" id="MXAV01000036">
    <property type="protein sequence ID" value="PKY10333.1"/>
    <property type="molecule type" value="Genomic_DNA"/>
</dbReference>
<keyword evidence="3" id="KW-1185">Reference proteome</keyword>
<evidence type="ECO:0008006" key="4">
    <source>
        <dbReference type="Google" id="ProtNLM"/>
    </source>
</evidence>
<feature type="signal peptide" evidence="1">
    <location>
        <begin position="1"/>
        <end position="30"/>
    </location>
</feature>
<proteinExistence type="predicted"/>
<accession>A0A2I1DKD2</accession>
<dbReference type="OrthoDB" id="5585636at2"/>
<dbReference type="Proteomes" id="UP000234329">
    <property type="component" value="Unassembled WGS sequence"/>
</dbReference>
<reference evidence="2 3" key="1">
    <citation type="submission" date="2017-03" db="EMBL/GenBank/DDBJ databases">
        <title>Draft genime sequence of the acidophilic sulfur-oxidizing bacterium Acidithiobacillus sp. SH, isolated from seawater.</title>
        <authorList>
            <person name="Sharmin S."/>
            <person name="Tokuhisa M."/>
            <person name="Kanao T."/>
            <person name="Kamimura K."/>
        </authorList>
    </citation>
    <scope>NUCLEOTIDE SEQUENCE [LARGE SCALE GENOMIC DNA]</scope>
    <source>
        <strain evidence="2 3">SH</strain>
    </source>
</reference>
<feature type="chain" id="PRO_5014196090" description="Fap system outer membrane protein" evidence="1">
    <location>
        <begin position="31"/>
        <end position="255"/>
    </location>
</feature>
<dbReference type="InParanoid" id="A0A2I1DKD2"/>
<dbReference type="RefSeq" id="WP_101538095.1">
    <property type="nucleotide sequence ID" value="NZ_MXAV01000036.1"/>
</dbReference>
<comment type="caution">
    <text evidence="2">The sequence shown here is derived from an EMBL/GenBank/DDBJ whole genome shotgun (WGS) entry which is preliminary data.</text>
</comment>
<organism evidence="2 3">
    <name type="scientific">Acidithiobacillus marinus</name>
    <dbReference type="NCBI Taxonomy" id="187490"/>
    <lineage>
        <taxon>Bacteria</taxon>
        <taxon>Pseudomonadati</taxon>
        <taxon>Pseudomonadota</taxon>
        <taxon>Acidithiobacillia</taxon>
        <taxon>Acidithiobacillales</taxon>
        <taxon>Acidithiobacillaceae</taxon>
        <taxon>Acidithiobacillus</taxon>
    </lineage>
</organism>
<protein>
    <recommendedName>
        <fullName evidence="4">Fap system outer membrane protein</fullName>
    </recommendedName>
</protein>